<feature type="binding site" evidence="4">
    <location>
        <begin position="52"/>
        <end position="53"/>
    </location>
    <ligand>
        <name>phosphate</name>
        <dbReference type="ChEBI" id="CHEBI:43474"/>
    </ligand>
</feature>
<comment type="pathway">
    <text evidence="4">Amino-acid biosynthesis; L-methionine biosynthesis via salvage pathway; S-methyl-5-thio-alpha-D-ribose 1-phosphate from S-methyl-5'-thioadenosine (phosphorylase route): step 1/1.</text>
</comment>
<dbReference type="GO" id="GO:0019509">
    <property type="term" value="P:L-methionine salvage from methylthioadenosine"/>
    <property type="evidence" value="ECO:0007669"/>
    <property type="project" value="UniProtKB-UniRule"/>
</dbReference>
<feature type="binding site" evidence="4">
    <location>
        <position position="10"/>
    </location>
    <ligand>
        <name>phosphate</name>
        <dbReference type="ChEBI" id="CHEBI:43474"/>
    </ligand>
</feature>
<dbReference type="Pfam" id="PF01048">
    <property type="entry name" value="PNP_UDP_1"/>
    <property type="match status" value="1"/>
</dbReference>
<comment type="function">
    <text evidence="4">Catalyzes the reversible phosphorylation of S-methyl-5'-thioadenosine (MTA) to adenine and 5-methylthioribose-1-phosphate. Involved in the breakdown of MTA, a major by-product of polyamine biosynthesis. Responsible for the first step in the methionine salvage pathway after MTA has been generated from S-adenosylmethionine. Has broad substrate specificity with 6-aminopurine nucleosides as preferred substrates.</text>
</comment>
<reference evidence="6" key="1">
    <citation type="submission" date="2021-01" db="UniProtKB">
        <authorList>
            <consortium name="EnsemblMetazoa"/>
        </authorList>
    </citation>
    <scope>IDENTIFICATION</scope>
</reference>
<dbReference type="InterPro" id="IPR018099">
    <property type="entry name" value="Purine_phosphorylase-2_CS"/>
</dbReference>
<organism evidence="6 7">
    <name type="scientific">Varroa destructor</name>
    <name type="common">Honeybee mite</name>
    <dbReference type="NCBI Taxonomy" id="109461"/>
    <lineage>
        <taxon>Eukaryota</taxon>
        <taxon>Metazoa</taxon>
        <taxon>Ecdysozoa</taxon>
        <taxon>Arthropoda</taxon>
        <taxon>Chelicerata</taxon>
        <taxon>Arachnida</taxon>
        <taxon>Acari</taxon>
        <taxon>Parasitiformes</taxon>
        <taxon>Mesostigmata</taxon>
        <taxon>Gamasina</taxon>
        <taxon>Dermanyssoidea</taxon>
        <taxon>Varroidae</taxon>
        <taxon>Varroa</taxon>
    </lineage>
</organism>
<dbReference type="EnsemblMetazoa" id="XM_022792559">
    <property type="protein sequence ID" value="XP_022648294"/>
    <property type="gene ID" value="LOC111244942"/>
</dbReference>
<dbReference type="InterPro" id="IPR010044">
    <property type="entry name" value="MTAP"/>
</dbReference>
<accession>A0A7M7J8D9</accession>
<feature type="site" description="Important for substrate specificity" evidence="4">
    <location>
        <position position="225"/>
    </location>
</feature>
<dbReference type="FunCoup" id="A0A7M7J8D9">
    <property type="interactions" value="1254"/>
</dbReference>
<feature type="binding site" evidence="4">
    <location>
        <begin position="85"/>
        <end position="86"/>
    </location>
    <ligand>
        <name>phosphate</name>
        <dbReference type="ChEBI" id="CHEBI:43474"/>
    </ligand>
</feature>
<evidence type="ECO:0000313" key="6">
    <source>
        <dbReference type="EnsemblMetazoa" id="XP_022648293"/>
    </source>
</evidence>
<evidence type="ECO:0000259" key="5">
    <source>
        <dbReference type="Pfam" id="PF01048"/>
    </source>
</evidence>
<keyword evidence="1 4" id="KW-0328">Glycosyltransferase</keyword>
<dbReference type="InParanoid" id="A0A7M7J8D9"/>
<dbReference type="PANTHER" id="PTHR42679">
    <property type="entry name" value="S-METHYL-5'-THIOADENOSINE PHOSPHORYLASE"/>
    <property type="match status" value="1"/>
</dbReference>
<keyword evidence="4" id="KW-0963">Cytoplasm</keyword>
<dbReference type="GO" id="GO:0005634">
    <property type="term" value="C:nucleus"/>
    <property type="evidence" value="ECO:0007669"/>
    <property type="project" value="UniProtKB-SubCell"/>
</dbReference>
<feature type="binding site" evidence="4">
    <location>
        <position position="190"/>
    </location>
    <ligand>
        <name>substrate</name>
    </ligand>
</feature>
<keyword evidence="3 4" id="KW-0660">Purine salvage</keyword>
<dbReference type="HAMAP" id="MF_01963">
    <property type="entry name" value="MTAP"/>
    <property type="match status" value="1"/>
</dbReference>
<keyword evidence="7" id="KW-1185">Reference proteome</keyword>
<dbReference type="Proteomes" id="UP000594260">
    <property type="component" value="Unplaced"/>
</dbReference>
<comment type="subunit">
    <text evidence="4">Homotrimer.</text>
</comment>
<dbReference type="Gene3D" id="3.40.50.1580">
    <property type="entry name" value="Nucleoside phosphorylase domain"/>
    <property type="match status" value="1"/>
</dbReference>
<dbReference type="InterPro" id="IPR035994">
    <property type="entry name" value="Nucleoside_phosphorylase_sf"/>
</dbReference>
<dbReference type="UniPathway" id="UPA00904">
    <property type="reaction ID" value="UER00873"/>
</dbReference>
<dbReference type="EC" id="2.4.2.28" evidence="4"/>
<evidence type="ECO:0000256" key="4">
    <source>
        <dbReference type="HAMAP-Rule" id="MF_03155"/>
    </source>
</evidence>
<evidence type="ECO:0000256" key="3">
    <source>
        <dbReference type="ARBA" id="ARBA00022726"/>
    </source>
</evidence>
<dbReference type="OMA" id="ADPFCPE"/>
<name>A0A7M7J8D9_VARDE</name>
<feature type="binding site" evidence="4">
    <location>
        <begin position="214"/>
        <end position="216"/>
    </location>
    <ligand>
        <name>substrate</name>
    </ligand>
</feature>
<comment type="similarity">
    <text evidence="4">Belongs to the PNP/MTAP phosphorylase family. MTAP subfamily.</text>
</comment>
<dbReference type="PROSITE" id="PS01240">
    <property type="entry name" value="PNP_MTAP_2"/>
    <property type="match status" value="1"/>
</dbReference>
<dbReference type="GO" id="GO:0005829">
    <property type="term" value="C:cytosol"/>
    <property type="evidence" value="ECO:0007669"/>
    <property type="project" value="TreeGrafter"/>
</dbReference>
<evidence type="ECO:0000256" key="1">
    <source>
        <dbReference type="ARBA" id="ARBA00022676"/>
    </source>
</evidence>
<dbReference type="EnsemblMetazoa" id="XM_022792558">
    <property type="protein sequence ID" value="XP_022648293"/>
    <property type="gene ID" value="LOC111244942"/>
</dbReference>
<protein>
    <recommendedName>
        <fullName evidence="4">S-methyl-5'-thioadenosine phosphorylase</fullName>
        <ecNumber evidence="4">2.4.2.28</ecNumber>
    </recommendedName>
    <alternativeName>
        <fullName evidence="4">5'-methylthioadenosine phosphorylase</fullName>
        <shortName evidence="4">MTA phosphorylase</shortName>
        <shortName evidence="4">MTAP</shortName>
        <shortName evidence="4">MTAPase</shortName>
    </alternativeName>
</protein>
<dbReference type="GO" id="GO:0006166">
    <property type="term" value="P:purine ribonucleoside salvage"/>
    <property type="evidence" value="ECO:0007669"/>
    <property type="project" value="UniProtKB-KW"/>
</dbReference>
<comment type="catalytic activity">
    <reaction evidence="4">
        <text>S-methyl-5'-thioadenosine + phosphate = 5-(methylsulfanyl)-alpha-D-ribose 1-phosphate + adenine</text>
        <dbReference type="Rhea" id="RHEA:11852"/>
        <dbReference type="ChEBI" id="CHEBI:16708"/>
        <dbReference type="ChEBI" id="CHEBI:17509"/>
        <dbReference type="ChEBI" id="CHEBI:43474"/>
        <dbReference type="ChEBI" id="CHEBI:58533"/>
        <dbReference type="EC" id="2.4.2.28"/>
    </reaction>
</comment>
<dbReference type="AlphaFoldDB" id="A0A7M7J8D9"/>
<dbReference type="GeneID" id="111244942"/>
<evidence type="ECO:0000313" key="7">
    <source>
        <dbReference type="Proteomes" id="UP000594260"/>
    </source>
</evidence>
<dbReference type="KEGG" id="vde:111244942"/>
<sequence>MVKIGIIGGSGLEDPELLKEKVEKQVDTPYGKPSDALISGKIDGIDVVILSRHGRRHTINPSNVNYRANLFALKQEGCSHILVTTACGSLKEEVRPGNFMTPNTFIDRTYRRIQTFYDGEEGEGRFKGVCHLPMTKPFCETLSKLLSETAGELGLTCHPKGTVVCIEGPRFSTVAESNVFRQWGADLVNMTVVPEVVLAHELGIPYAALAITTDYDCWREETVDVEKVMSTLKLAADGACRILRATLPKVAGYDWHKINNNLVDQLKIAVMHTK</sequence>
<keyword evidence="4" id="KW-0539">Nucleus</keyword>
<dbReference type="GO" id="GO:0017061">
    <property type="term" value="F:S-methyl-5-thioadenosine phosphorylase activity"/>
    <property type="evidence" value="ECO:0007669"/>
    <property type="project" value="UniProtKB-UniRule"/>
</dbReference>
<feature type="domain" description="Nucleoside phosphorylase" evidence="5">
    <location>
        <begin position="3"/>
        <end position="247"/>
    </location>
</feature>
<dbReference type="OrthoDB" id="431409at2759"/>
<dbReference type="SUPFAM" id="SSF53167">
    <property type="entry name" value="Purine and uridine phosphorylases"/>
    <property type="match status" value="1"/>
</dbReference>
<dbReference type="InterPro" id="IPR000845">
    <property type="entry name" value="Nucleoside_phosphorylase_d"/>
</dbReference>
<proteinExistence type="inferred from homology"/>
<dbReference type="RefSeq" id="XP_022648293.1">
    <property type="nucleotide sequence ID" value="XM_022792558.1"/>
</dbReference>
<evidence type="ECO:0000256" key="2">
    <source>
        <dbReference type="ARBA" id="ARBA00022679"/>
    </source>
</evidence>
<feature type="site" description="Important for substrate specificity" evidence="4">
    <location>
        <position position="172"/>
    </location>
</feature>
<dbReference type="NCBIfam" id="TIGR01694">
    <property type="entry name" value="MTAP"/>
    <property type="match status" value="1"/>
</dbReference>
<feature type="binding site" evidence="4">
    <location>
        <position position="191"/>
    </location>
    <ligand>
        <name>phosphate</name>
        <dbReference type="ChEBI" id="CHEBI:43474"/>
    </ligand>
</feature>
<comment type="subcellular location">
    <subcellularLocation>
        <location evidence="4">Cytoplasm</location>
    </subcellularLocation>
    <subcellularLocation>
        <location evidence="4">Nucleus</location>
    </subcellularLocation>
</comment>
<keyword evidence="2 4" id="KW-0808">Transferase</keyword>
<dbReference type="CDD" id="cd09010">
    <property type="entry name" value="MTAP_SsMTAPII_like_MTIP"/>
    <property type="match status" value="1"/>
</dbReference>
<dbReference type="RefSeq" id="XP_022648294.1">
    <property type="nucleotide sequence ID" value="XM_022792559.1"/>
</dbReference>
<dbReference type="PANTHER" id="PTHR42679:SF2">
    <property type="entry name" value="S-METHYL-5'-THIOADENOSINE PHOSPHORYLASE"/>
    <property type="match status" value="1"/>
</dbReference>